<evidence type="ECO:0000313" key="4">
    <source>
        <dbReference type="EMBL" id="ABG04098.1"/>
    </source>
</evidence>
<feature type="region of interest" description="Disordered" evidence="1">
    <location>
        <begin position="38"/>
        <end position="58"/>
    </location>
</feature>
<dbReference type="EMBL" id="CP000386">
    <property type="protein sequence ID" value="ABG04098.1"/>
    <property type="molecule type" value="Genomic_DNA"/>
</dbReference>
<dbReference type="InterPro" id="IPR041346">
    <property type="entry name" value="DR2241_Fer4"/>
</dbReference>
<dbReference type="Gene3D" id="3.30.70.2320">
    <property type="match status" value="1"/>
</dbReference>
<dbReference type="Pfam" id="PF18009">
    <property type="entry name" value="Fer4_23"/>
    <property type="match status" value="1"/>
</dbReference>
<dbReference type="KEGG" id="rxy:Rxyl_1132"/>
<dbReference type="AlphaFoldDB" id="Q1AWY0"/>
<keyword evidence="5" id="KW-1185">Reference proteome</keyword>
<dbReference type="Proteomes" id="UP000006637">
    <property type="component" value="Chromosome"/>
</dbReference>
<dbReference type="Gene3D" id="3.30.1360.190">
    <property type="match status" value="1"/>
</dbReference>
<sequence>MPAESPARAAREAFAGWVEEAPGGRRFGQVLVRREEGGGYSIRHAEDRGRGDLEPHDDPRAAREIARLTEEGEHRPLKSSPNLRRGWEIRVPDRAALAVAMNYLYPAGIVHWYQLRRGELPVTHFRENAARQSGIYERVRDLSDEAVRNAVRACCADEVCLKRVMWDVDRGVPLGVERGSGEIPCPEPCSLFVSFARRVRLFEREERYADEAGLTPSEREDLAALVEAAASGEVGFAREAEFEEPLNVRRMRYRRLTLVPKLRRSEDR</sequence>
<dbReference type="Pfam" id="PF18069">
    <property type="entry name" value="DR2241"/>
    <property type="match status" value="1"/>
</dbReference>
<evidence type="ECO:0000313" key="5">
    <source>
        <dbReference type="Proteomes" id="UP000006637"/>
    </source>
</evidence>
<feature type="domain" description="DR2241 4Fe-4S iron-sulfur cluster binding" evidence="2">
    <location>
        <begin position="117"/>
        <end position="198"/>
    </location>
</feature>
<dbReference type="RefSeq" id="WP_011564116.1">
    <property type="nucleotide sequence ID" value="NC_008148.1"/>
</dbReference>
<dbReference type="OrthoDB" id="191086at2"/>
<gene>
    <name evidence="4" type="ordered locus">Rxyl_1132</name>
</gene>
<evidence type="ECO:0000256" key="1">
    <source>
        <dbReference type="SAM" id="MobiDB-lite"/>
    </source>
</evidence>
<accession>Q1AWY0</accession>
<name>Q1AWY0_RUBXD</name>
<reference evidence="4 5" key="1">
    <citation type="submission" date="2006-06" db="EMBL/GenBank/DDBJ databases">
        <title>Complete sequence of Rubrobacter xylanophilus DSM 9941.</title>
        <authorList>
            <consortium name="US DOE Joint Genome Institute"/>
            <person name="Copeland A."/>
            <person name="Lucas S."/>
            <person name="Lapidus A."/>
            <person name="Barry K."/>
            <person name="Detter J.C."/>
            <person name="Glavina del Rio T."/>
            <person name="Hammon N."/>
            <person name="Israni S."/>
            <person name="Dalin E."/>
            <person name="Tice H."/>
            <person name="Pitluck S."/>
            <person name="Munk A.C."/>
            <person name="Brettin T."/>
            <person name="Bruce D."/>
            <person name="Han C."/>
            <person name="Tapia R."/>
            <person name="Gilna P."/>
            <person name="Schmutz J."/>
            <person name="Larimer F."/>
            <person name="Land M."/>
            <person name="Hauser L."/>
            <person name="Kyrpides N."/>
            <person name="Lykidis A."/>
            <person name="da Costa M.S."/>
            <person name="Rainey F.A."/>
            <person name="Empadinhas N."/>
            <person name="Jolivet E."/>
            <person name="Battista J.R."/>
            <person name="Richardson P."/>
        </authorList>
    </citation>
    <scope>NUCLEOTIDE SEQUENCE [LARGE SCALE GENOMIC DNA]</scope>
    <source>
        <strain evidence="5">DSM 9941 / NBRC 16129 / PRD-1</strain>
    </source>
</reference>
<organism evidence="4 5">
    <name type="scientific">Rubrobacter xylanophilus (strain DSM 9941 / JCM 11954 / NBRC 16129 / PRD-1)</name>
    <dbReference type="NCBI Taxonomy" id="266117"/>
    <lineage>
        <taxon>Bacteria</taxon>
        <taxon>Bacillati</taxon>
        <taxon>Actinomycetota</taxon>
        <taxon>Rubrobacteria</taxon>
        <taxon>Rubrobacterales</taxon>
        <taxon>Rubrobacteraceae</taxon>
        <taxon>Rubrobacter</taxon>
    </lineage>
</organism>
<dbReference type="STRING" id="266117.Rxyl_1132"/>
<evidence type="ECO:0000259" key="3">
    <source>
        <dbReference type="Pfam" id="PF18069"/>
    </source>
</evidence>
<dbReference type="eggNOG" id="COG2138">
    <property type="taxonomic scope" value="Bacteria"/>
</dbReference>
<feature type="domain" description="DR2241 stabilising" evidence="3">
    <location>
        <begin position="11"/>
        <end position="115"/>
    </location>
</feature>
<dbReference type="InterPro" id="IPR041181">
    <property type="entry name" value="DR2241_middle"/>
</dbReference>
<proteinExistence type="predicted"/>
<dbReference type="HOGENOM" id="CLU_1037803_0_0_11"/>
<protein>
    <submittedName>
        <fullName evidence="4">Uncharacterized protein</fullName>
    </submittedName>
</protein>
<evidence type="ECO:0000259" key="2">
    <source>
        <dbReference type="Pfam" id="PF18009"/>
    </source>
</evidence>